<dbReference type="EMBL" id="JAGQNY010000001">
    <property type="protein sequence ID" value="MCA9301742.1"/>
    <property type="molecule type" value="Genomic_DNA"/>
</dbReference>
<comment type="caution">
    <text evidence="1">The sequence shown here is derived from an EMBL/GenBank/DDBJ whole genome shotgun (WGS) entry which is preliminary data.</text>
</comment>
<gene>
    <name evidence="1" type="ORF">KDA10_00015</name>
</gene>
<dbReference type="PANTHER" id="PTHR43434">
    <property type="entry name" value="PHOSPHOGLYCOLATE PHOSPHATASE"/>
    <property type="match status" value="1"/>
</dbReference>
<sequence>MYKNIIFDFDGTIADSFNFLLKVVNSNPSKYGIDGIDANEIPKLRSLSMRYIFREFNINVFKIPRFVKMLREEMRNNLSDLALIEGMAEIISGLQSHGYKIYILTSNDRRIVTAYLKMHKISGILDIYSGRKLFKKHRLIKKMLRKKHLRKKETLYVGDEIRDIVACEKAGIDIASVTWGFNDSATLAKKSPKFLVDTPEQLKNVILEGR</sequence>
<dbReference type="GO" id="GO:0008967">
    <property type="term" value="F:phosphoglycolate phosphatase activity"/>
    <property type="evidence" value="ECO:0007669"/>
    <property type="project" value="TreeGrafter"/>
</dbReference>
<organism evidence="1 2">
    <name type="scientific">candidate division WWE3 bacterium</name>
    <dbReference type="NCBI Taxonomy" id="2053526"/>
    <lineage>
        <taxon>Bacteria</taxon>
        <taxon>Katanobacteria</taxon>
    </lineage>
</organism>
<keyword evidence="1" id="KW-0378">Hydrolase</keyword>
<dbReference type="InterPro" id="IPR041492">
    <property type="entry name" value="HAD_2"/>
</dbReference>
<dbReference type="GO" id="GO:0005829">
    <property type="term" value="C:cytosol"/>
    <property type="evidence" value="ECO:0007669"/>
    <property type="project" value="TreeGrafter"/>
</dbReference>
<dbReference type="PANTHER" id="PTHR43434:SF13">
    <property type="entry name" value="PHOSPHOGLYCOLATE PHOSPHATASE"/>
    <property type="match status" value="1"/>
</dbReference>
<proteinExistence type="predicted"/>
<reference evidence="1" key="2">
    <citation type="journal article" date="2021" name="Microbiome">
        <title>Successional dynamics and alternative stable states in a saline activated sludge microbial community over 9 years.</title>
        <authorList>
            <person name="Wang Y."/>
            <person name="Ye J."/>
            <person name="Ju F."/>
            <person name="Liu L."/>
            <person name="Boyd J.A."/>
            <person name="Deng Y."/>
            <person name="Parks D.H."/>
            <person name="Jiang X."/>
            <person name="Yin X."/>
            <person name="Woodcroft B.J."/>
            <person name="Tyson G.W."/>
            <person name="Hugenholtz P."/>
            <person name="Polz M.F."/>
            <person name="Zhang T."/>
        </authorList>
    </citation>
    <scope>NUCLEOTIDE SEQUENCE</scope>
    <source>
        <strain evidence="1">HKST-UBA80</strain>
    </source>
</reference>
<dbReference type="Gene3D" id="1.10.150.240">
    <property type="entry name" value="Putative phosphatase, domain 2"/>
    <property type="match status" value="1"/>
</dbReference>
<dbReference type="Pfam" id="PF13419">
    <property type="entry name" value="HAD_2"/>
    <property type="match status" value="1"/>
</dbReference>
<dbReference type="InterPro" id="IPR023198">
    <property type="entry name" value="PGP-like_dom2"/>
</dbReference>
<dbReference type="Gene3D" id="3.40.50.1000">
    <property type="entry name" value="HAD superfamily/HAD-like"/>
    <property type="match status" value="1"/>
</dbReference>
<dbReference type="AlphaFoldDB" id="A0A955IVY8"/>
<dbReference type="SUPFAM" id="SSF56784">
    <property type="entry name" value="HAD-like"/>
    <property type="match status" value="1"/>
</dbReference>
<name>A0A955IVY8_UNCKA</name>
<dbReference type="InterPro" id="IPR036412">
    <property type="entry name" value="HAD-like_sf"/>
</dbReference>
<dbReference type="Proteomes" id="UP000714817">
    <property type="component" value="Unassembled WGS sequence"/>
</dbReference>
<dbReference type="InterPro" id="IPR023214">
    <property type="entry name" value="HAD_sf"/>
</dbReference>
<dbReference type="NCBIfam" id="TIGR01549">
    <property type="entry name" value="HAD-SF-IA-v1"/>
    <property type="match status" value="1"/>
</dbReference>
<protein>
    <submittedName>
        <fullName evidence="1">HAD-IA family hydrolase</fullName>
    </submittedName>
</protein>
<evidence type="ECO:0000313" key="1">
    <source>
        <dbReference type="EMBL" id="MCA9301742.1"/>
    </source>
</evidence>
<dbReference type="GO" id="GO:0006281">
    <property type="term" value="P:DNA repair"/>
    <property type="evidence" value="ECO:0007669"/>
    <property type="project" value="TreeGrafter"/>
</dbReference>
<dbReference type="InterPro" id="IPR006439">
    <property type="entry name" value="HAD-SF_hydro_IA"/>
</dbReference>
<reference evidence="1" key="1">
    <citation type="submission" date="2020-04" db="EMBL/GenBank/DDBJ databases">
        <authorList>
            <person name="Zhang T."/>
        </authorList>
    </citation>
    <scope>NUCLEOTIDE SEQUENCE</scope>
    <source>
        <strain evidence="1">HKST-UBA80</strain>
    </source>
</reference>
<evidence type="ECO:0000313" key="2">
    <source>
        <dbReference type="Proteomes" id="UP000714817"/>
    </source>
</evidence>
<dbReference type="SFLD" id="SFLDS00003">
    <property type="entry name" value="Haloacid_Dehalogenase"/>
    <property type="match status" value="1"/>
</dbReference>
<accession>A0A955IVY8</accession>
<dbReference type="SFLD" id="SFLDG01129">
    <property type="entry name" value="C1.5:_HAD__Beta-PGM__Phosphata"/>
    <property type="match status" value="1"/>
</dbReference>
<dbReference type="InterPro" id="IPR050155">
    <property type="entry name" value="HAD-like_hydrolase_sf"/>
</dbReference>